<dbReference type="Proteomes" id="UP001165064">
    <property type="component" value="Unassembled WGS sequence"/>
</dbReference>
<gene>
    <name evidence="1" type="ORF">Amon02_001238500</name>
</gene>
<comment type="caution">
    <text evidence="1">The sequence shown here is derived from an EMBL/GenBank/DDBJ whole genome shotgun (WGS) entry which is preliminary data.</text>
</comment>
<proteinExistence type="predicted"/>
<name>A0ACB5U9J2_AMBMO</name>
<keyword evidence="2" id="KW-1185">Reference proteome</keyword>
<evidence type="ECO:0000313" key="1">
    <source>
        <dbReference type="EMBL" id="GMF05575.1"/>
    </source>
</evidence>
<sequence>MEADSNATNAPNTINPTGTDEVASCSVNTDVNAVGNENATTATANTESTSTVTNTLKDNSSGGSNIADNANNGNSSSIQQTTGSRLAVTFDSFAKAKSKMLHDNKDNTTGHDSDGHSNISNVSNINNVIVIDDDNNSNHNSDNNNSTRTSAPAAPNVPELNLVNGDANVNNSVDDTLESVEVPDDSRMNVDYEPDQTVVGDLQDGDADGNVLTEDEPTDDNETEPEADNAKTST</sequence>
<protein>
    <submittedName>
        <fullName evidence="1">Unnamed protein product</fullName>
    </submittedName>
</protein>
<accession>A0ACB5U9J2</accession>
<organism evidence="1 2">
    <name type="scientific">Ambrosiozyma monospora</name>
    <name type="common">Yeast</name>
    <name type="synonym">Endomycopsis monosporus</name>
    <dbReference type="NCBI Taxonomy" id="43982"/>
    <lineage>
        <taxon>Eukaryota</taxon>
        <taxon>Fungi</taxon>
        <taxon>Dikarya</taxon>
        <taxon>Ascomycota</taxon>
        <taxon>Saccharomycotina</taxon>
        <taxon>Pichiomycetes</taxon>
        <taxon>Pichiales</taxon>
        <taxon>Pichiaceae</taxon>
        <taxon>Ambrosiozyma</taxon>
    </lineage>
</organism>
<evidence type="ECO:0000313" key="2">
    <source>
        <dbReference type="Proteomes" id="UP001165064"/>
    </source>
</evidence>
<reference evidence="1" key="1">
    <citation type="submission" date="2023-04" db="EMBL/GenBank/DDBJ databases">
        <title>Ambrosiozyma monospora NBRC 10751.</title>
        <authorList>
            <person name="Ichikawa N."/>
            <person name="Sato H."/>
            <person name="Tonouchi N."/>
        </authorList>
    </citation>
    <scope>NUCLEOTIDE SEQUENCE</scope>
    <source>
        <strain evidence="1">NBRC 10751</strain>
    </source>
</reference>
<dbReference type="EMBL" id="BSXS01014503">
    <property type="protein sequence ID" value="GMF05575.1"/>
    <property type="molecule type" value="Genomic_DNA"/>
</dbReference>